<sequence>MHTLEQLRAGALHGTTRLDLAAGLTEFPREIFDLADTLEILNLSGNQLTDLPADLGRLHRLRILFCSDNCFTHVPAAVGQCPELRMVGFKANEIRKLPAAALPPKLRWLILTDNQLTALPPEIGRCQHLQKLMLAGNRLTELPASMAGCGQLELLRIAANRFEVLPAWLLALPRLAWLAYAGNPFCDRLEADVLARHPIGGIEWQELAVQQQLGEGASGVIYRAQWERSAPPAEVAVKLFKGAVTSDGLPHSEMTACIAAGAHPHLIAVAGKITGHPTGAEGLVLELMGPEYRVLAGPPSFATCTRDVYAPEVRFSLPVMLRLAHGIAAAVRHLHAQGILHGDLYAHNILATADGRCRLSDFGAAGFFDPADLATAENVQRLEVCAFGHLLEELLARLDAPAAAEPTVAALRKLQASCVQPTVAARPLLAKVERQLHELRTMPA</sequence>
<dbReference type="SUPFAM" id="SSF56112">
    <property type="entry name" value="Protein kinase-like (PK-like)"/>
    <property type="match status" value="1"/>
</dbReference>
<dbReference type="InterPro" id="IPR017441">
    <property type="entry name" value="Protein_kinase_ATP_BS"/>
</dbReference>
<dbReference type="AlphaFoldDB" id="A0A7L4ZTA0"/>
<dbReference type="InterPro" id="IPR011009">
    <property type="entry name" value="Kinase-like_dom_sf"/>
</dbReference>
<keyword evidence="1" id="KW-0808">Transferase</keyword>
<reference evidence="1 2" key="1">
    <citation type="submission" date="2019-09" db="EMBL/GenBank/DDBJ databases">
        <title>Genome sequence of Hymenobacter sp. M3.</title>
        <authorList>
            <person name="Srinivasan S."/>
        </authorList>
    </citation>
    <scope>NUCLEOTIDE SEQUENCE [LARGE SCALE GENOMIC DNA]</scope>
    <source>
        <strain evidence="1 2">M3</strain>
    </source>
</reference>
<evidence type="ECO:0000313" key="2">
    <source>
        <dbReference type="Proteomes" id="UP000326380"/>
    </source>
</evidence>
<comment type="caution">
    <text evidence="1">The sequence shown here is derived from an EMBL/GenBank/DDBJ whole genome shotgun (WGS) entry which is preliminary data.</text>
</comment>
<dbReference type="PANTHER" id="PTHR48051">
    <property type="match status" value="1"/>
</dbReference>
<dbReference type="Pfam" id="PF07714">
    <property type="entry name" value="PK_Tyr_Ser-Thr"/>
    <property type="match status" value="1"/>
</dbReference>
<dbReference type="PROSITE" id="PS00107">
    <property type="entry name" value="PROTEIN_KINASE_ATP"/>
    <property type="match status" value="1"/>
</dbReference>
<dbReference type="Gene3D" id="3.80.10.10">
    <property type="entry name" value="Ribonuclease Inhibitor"/>
    <property type="match status" value="1"/>
</dbReference>
<dbReference type="Pfam" id="PF12799">
    <property type="entry name" value="LRR_4"/>
    <property type="match status" value="1"/>
</dbReference>
<dbReference type="RefSeq" id="WP_151080101.1">
    <property type="nucleotide sequence ID" value="NZ_CP047647.1"/>
</dbReference>
<dbReference type="GO" id="GO:0004672">
    <property type="term" value="F:protein kinase activity"/>
    <property type="evidence" value="ECO:0007669"/>
    <property type="project" value="InterPro"/>
</dbReference>
<dbReference type="Pfam" id="PF13855">
    <property type="entry name" value="LRR_8"/>
    <property type="match status" value="1"/>
</dbReference>
<dbReference type="PANTHER" id="PTHR48051:SF1">
    <property type="entry name" value="RAS SUPPRESSOR PROTEIN 1"/>
    <property type="match status" value="1"/>
</dbReference>
<dbReference type="SMART" id="SM00369">
    <property type="entry name" value="LRR_TYP"/>
    <property type="match status" value="5"/>
</dbReference>
<dbReference type="InterPro" id="IPR050216">
    <property type="entry name" value="LRR_domain-containing"/>
</dbReference>
<keyword evidence="2" id="KW-1185">Reference proteome</keyword>
<dbReference type="InterPro" id="IPR000719">
    <property type="entry name" value="Prot_kinase_dom"/>
</dbReference>
<proteinExistence type="predicted"/>
<dbReference type="SUPFAM" id="SSF52058">
    <property type="entry name" value="L domain-like"/>
    <property type="match status" value="1"/>
</dbReference>
<dbReference type="EMBL" id="VTWU01000006">
    <property type="protein sequence ID" value="KAA9327654.1"/>
    <property type="molecule type" value="Genomic_DNA"/>
</dbReference>
<protein>
    <submittedName>
        <fullName evidence="1">Protein kinase</fullName>
    </submittedName>
</protein>
<dbReference type="InterPro" id="IPR001611">
    <property type="entry name" value="Leu-rich_rpt"/>
</dbReference>
<dbReference type="Proteomes" id="UP000326380">
    <property type="component" value="Unassembled WGS sequence"/>
</dbReference>
<name>A0A7L4ZTA0_9BACT</name>
<dbReference type="GO" id="GO:0005737">
    <property type="term" value="C:cytoplasm"/>
    <property type="evidence" value="ECO:0007669"/>
    <property type="project" value="TreeGrafter"/>
</dbReference>
<dbReference type="Gene3D" id="1.10.510.10">
    <property type="entry name" value="Transferase(Phosphotransferase) domain 1"/>
    <property type="match status" value="1"/>
</dbReference>
<dbReference type="SMART" id="SM00364">
    <property type="entry name" value="LRR_BAC"/>
    <property type="match status" value="4"/>
</dbReference>
<organism evidence="1 2">
    <name type="scientific">Hymenobacter busanensis</name>
    <dbReference type="NCBI Taxonomy" id="2607656"/>
    <lineage>
        <taxon>Bacteria</taxon>
        <taxon>Pseudomonadati</taxon>
        <taxon>Bacteroidota</taxon>
        <taxon>Cytophagia</taxon>
        <taxon>Cytophagales</taxon>
        <taxon>Hymenobacteraceae</taxon>
        <taxon>Hymenobacter</taxon>
    </lineage>
</organism>
<dbReference type="PROSITE" id="PS51450">
    <property type="entry name" value="LRR"/>
    <property type="match status" value="1"/>
</dbReference>
<keyword evidence="1" id="KW-0418">Kinase</keyword>
<evidence type="ECO:0000313" key="1">
    <source>
        <dbReference type="EMBL" id="KAA9327654.1"/>
    </source>
</evidence>
<dbReference type="InterPro" id="IPR025875">
    <property type="entry name" value="Leu-rich_rpt_4"/>
</dbReference>
<gene>
    <name evidence="1" type="ORF">F0P96_16895</name>
</gene>
<dbReference type="InterPro" id="IPR001245">
    <property type="entry name" value="Ser-Thr/Tyr_kinase_cat_dom"/>
</dbReference>
<dbReference type="InterPro" id="IPR032675">
    <property type="entry name" value="LRR_dom_sf"/>
</dbReference>
<accession>A0A7L4ZTA0</accession>
<dbReference type="Gene3D" id="3.30.200.20">
    <property type="entry name" value="Phosphorylase Kinase, domain 1"/>
    <property type="match status" value="1"/>
</dbReference>
<dbReference type="GO" id="GO:0005524">
    <property type="term" value="F:ATP binding"/>
    <property type="evidence" value="ECO:0007669"/>
    <property type="project" value="UniProtKB-UniRule"/>
</dbReference>
<dbReference type="PROSITE" id="PS50011">
    <property type="entry name" value="PROTEIN_KINASE_DOM"/>
    <property type="match status" value="1"/>
</dbReference>
<dbReference type="InterPro" id="IPR003591">
    <property type="entry name" value="Leu-rich_rpt_typical-subtyp"/>
</dbReference>